<dbReference type="Gene3D" id="1.50.10.20">
    <property type="match status" value="3"/>
</dbReference>
<dbReference type="OrthoDB" id="86043at2157"/>
<dbReference type="CDD" id="cd00688">
    <property type="entry name" value="ISOPREN_C2_like"/>
    <property type="match status" value="2"/>
</dbReference>
<name>A0A142CVW0_9EURY</name>
<dbReference type="SUPFAM" id="SSF48239">
    <property type="entry name" value="Terpenoid cyclases/Protein prenyltransferases"/>
    <property type="match status" value="1"/>
</dbReference>
<dbReference type="PROSITE" id="PS00018">
    <property type="entry name" value="EF_HAND_1"/>
    <property type="match status" value="1"/>
</dbReference>
<keyword evidence="2" id="KW-1185">Reference proteome</keyword>
<dbReference type="InterPro" id="IPR018247">
    <property type="entry name" value="EF_Hand_1_Ca_BS"/>
</dbReference>
<protein>
    <recommendedName>
        <fullName evidence="3">Squalene cyclase C-terminal domain-containing protein</fullName>
    </recommendedName>
</protein>
<dbReference type="STRING" id="53952.A0127_06880"/>
<evidence type="ECO:0008006" key="3">
    <source>
        <dbReference type="Google" id="ProtNLM"/>
    </source>
</evidence>
<organism evidence="1 2">
    <name type="scientific">Thermococcus peptonophilus</name>
    <dbReference type="NCBI Taxonomy" id="53952"/>
    <lineage>
        <taxon>Archaea</taxon>
        <taxon>Methanobacteriati</taxon>
        <taxon>Methanobacteriota</taxon>
        <taxon>Thermococci</taxon>
        <taxon>Thermococcales</taxon>
        <taxon>Thermococcaceae</taxon>
        <taxon>Thermococcus</taxon>
    </lineage>
</organism>
<evidence type="ECO:0000313" key="2">
    <source>
        <dbReference type="Proteomes" id="UP000073604"/>
    </source>
</evidence>
<reference evidence="2" key="1">
    <citation type="submission" date="2016-03" db="EMBL/GenBank/DDBJ databases">
        <authorList>
            <person name="Oger P.M."/>
        </authorList>
    </citation>
    <scope>NUCLEOTIDE SEQUENCE [LARGE SCALE GENOMIC DNA]</scope>
    <source>
        <strain evidence="2">OG-1</strain>
    </source>
</reference>
<dbReference type="KEGG" id="tpep:A0127_06880"/>
<dbReference type="Proteomes" id="UP000073604">
    <property type="component" value="Chromosome"/>
</dbReference>
<dbReference type="AlphaFoldDB" id="A0A142CVW0"/>
<sequence>MTVPITSASVLDRSILYLSSAPEYVTNVRDSSLLLMALSSLYGKVENQSIVESSILELVDYLKTAQNPDGGWGYYPNEVSNPLDTGYALAAIGGVKNLPIKSIDVSSEIRSGIRYLLDSFNGHGWGYSPETPADPYLTVVALWGLGVNGYTIDDPTVSKAVSYLESFDETSPKMVALKLIAYHYVGYDNVSRLIGAAYDMLSGELTPDERAMLTYALTLYPENITSELPRSLVILESLGSHNETFVLTEPMWPLPELDSVTPTSFAVMAFASLSDVISREEYPTVSQMCDEILSLQNPDGGWGYTLGEDSRAKPTYYALEFLSLCTPKPQVAIDKAAAWAENHLKSAMEEVETKGMLTQDFYYTALILAKHSSMTPEERQSLIDFINEYRYSGFAWVGFFAIPQPLQTAMGINLLKALNVSDVDAPANWLLSLTDGGWGLLINYPFTIMSSPDVPTTLLVLEALSGVASEDELEPHLDWLLAQRLENGLWGHYKTSVDLFGQVTTAPPSIEYTVRALELLREYGYGLNYFDMASTLLQDVEKSNRIIEKALVFKFAVESGFLPPILLSSVVAELGNGAWYVHYSTAYAPAAEDISEIIESFGGVPLLKEGDMNIELTGNHVFVGSFGSFDIGVYNPYVNISVAGSYVEINGRKYSKDGLVVIIPGRTQSGYVLILLMDEKVLPAIDLIINPTMVKYLHGAYVVFSVRDLNGDGAITPDEVKILFEG</sequence>
<dbReference type="GeneID" id="27140258"/>
<evidence type="ECO:0000313" key="1">
    <source>
        <dbReference type="EMBL" id="AMQ18912.1"/>
    </source>
</evidence>
<dbReference type="EMBL" id="CP014750">
    <property type="protein sequence ID" value="AMQ18912.1"/>
    <property type="molecule type" value="Genomic_DNA"/>
</dbReference>
<accession>A0A142CVW0</accession>
<dbReference type="InterPro" id="IPR008930">
    <property type="entry name" value="Terpenoid_cyclase/PrenylTrfase"/>
</dbReference>
<proteinExistence type="predicted"/>
<dbReference type="RefSeq" id="WP_062389691.1">
    <property type="nucleotide sequence ID" value="NZ_CP014750.1"/>
</dbReference>
<gene>
    <name evidence="1" type="ORF">A0127_06880</name>
</gene>